<evidence type="ECO:0000313" key="6">
    <source>
        <dbReference type="Proteomes" id="UP001287356"/>
    </source>
</evidence>
<dbReference type="InterPro" id="IPR003959">
    <property type="entry name" value="ATPase_AAA_core"/>
</dbReference>
<protein>
    <recommendedName>
        <fullName evidence="7">ATPase AAA-type core domain-containing protein</fullName>
    </recommendedName>
</protein>
<dbReference type="PANTHER" id="PTHR46411">
    <property type="entry name" value="FAMILY ATPASE, PUTATIVE-RELATED"/>
    <property type="match status" value="1"/>
</dbReference>
<name>A0AAE0K996_9PEZI</name>
<dbReference type="PANTHER" id="PTHR46411:SF2">
    <property type="entry name" value="AAA+ ATPASE DOMAIN-CONTAINING PROTEIN"/>
    <property type="match status" value="1"/>
</dbReference>
<dbReference type="GO" id="GO:0005524">
    <property type="term" value="F:ATP binding"/>
    <property type="evidence" value="ECO:0007669"/>
    <property type="project" value="InterPro"/>
</dbReference>
<feature type="region of interest" description="Disordered" evidence="1">
    <location>
        <begin position="37"/>
        <end position="64"/>
    </location>
</feature>
<evidence type="ECO:0000256" key="1">
    <source>
        <dbReference type="SAM" id="MobiDB-lite"/>
    </source>
</evidence>
<sequence length="1022" mass="114820">MERLHRKQTRRARQARASSPDSDIRLHIARAEEIRIDESEHRRNLREQEEERDPEATRVVEASSTSVTNSPHFIVIEPHTVVEPEVILGPLPTHASPSLNRVEWILFKGLVSRDEKDSNAIDVLIGDPVLTWDNWDPYAQYSRRMGRPGDGAVIADRKIPAPKQPLRPGQALLPERIRIHSSQLLQVLAKIHGSNFVNTIYSHSCVLIRPFKVLAYYETRLRDWYNKLQAKQAAEDGAVDEEMKEEEKEEEDPNDDTTSPTALNHLRCLIQFMDTDIAQKMAYLNSRECRKVAFADLWHLFQPGIDVIGIDGKQAYRVMSSSTKSDETPITLNCSYLDFDGKLLGPVARSFEIKRFDDLREVTSLPVFPLRFHPMDKLAPAKKAPEGAEAPTVPTAPGDRLRQYLVARGKKFLRAAAMEHMYYDGPALETKDEIESQVVVDFQTAFSLEEHVKQNWKPTLENLISAEPPAPESPPLCKWECCRGENIHDDMYVDTKRNSEYLESLFPKARDMPIPVSIFPRPLKETNKGEFALDDSDMVIMSYRAFGFVLRSRKWAKLDLTYLNEIKETSGATKSPEAVVEGSEEWENTAFGRLVLPDGHKKMVLSLTAQHFRDKDPSRGQNEQVDIVRGKGRALVPFGERPVSRNTSLTLCDLGSTAKEVEKSLETNFALANKWGCILLLDEADVFLASRTKADFIRNGLVAVFLRVLEYYAGILFLTTNRIGDFDEAFASRIHISLYYPPLDREKTLEVFTLNLKLIQERIEKQDREIRIDWVKIGSFAGEYWDKYKSARWNGRQIRNACQTALALAEFKAQGDSHTGPVNTGAVIMLDVSHLEVVFKAYRKFKSYLKRVHGVDEDRRANEAELRALDDLSGDNTDSDDEKGAHAASKKKNALRAMKKNRKEKGQDPAGQPAISPQQPFPGPAANPGLSTPMNSYVSYANPSPAQPAYPYAPVVQYTQPAPPSQPVNPQGGPAGYQISPEAQNPQQLAPPQAWATYGTAPPASYPPQPGQGPHGGAHLSG</sequence>
<evidence type="ECO:0000259" key="2">
    <source>
        <dbReference type="Pfam" id="PF00004"/>
    </source>
</evidence>
<feature type="domain" description="ATPase AAA-type core" evidence="2">
    <location>
        <begin position="655"/>
        <end position="740"/>
    </location>
</feature>
<feature type="compositionally biased region" description="Basic and acidic residues" evidence="1">
    <location>
        <begin position="37"/>
        <end position="58"/>
    </location>
</feature>
<keyword evidence="6" id="KW-1185">Reference proteome</keyword>
<feature type="compositionally biased region" description="Basic residues" evidence="1">
    <location>
        <begin position="1"/>
        <end position="14"/>
    </location>
</feature>
<dbReference type="InterPro" id="IPR056599">
    <property type="entry name" value="AAA_lid_fung"/>
</dbReference>
<accession>A0AAE0K996</accession>
<feature type="region of interest" description="Disordered" evidence="1">
    <location>
        <begin position="957"/>
        <end position="1022"/>
    </location>
</feature>
<feature type="region of interest" description="Disordered" evidence="1">
    <location>
        <begin position="870"/>
        <end position="930"/>
    </location>
</feature>
<evidence type="ECO:0000259" key="3">
    <source>
        <dbReference type="Pfam" id="PF22942"/>
    </source>
</evidence>
<evidence type="ECO:0000313" key="5">
    <source>
        <dbReference type="EMBL" id="KAK3371795.1"/>
    </source>
</evidence>
<proteinExistence type="predicted"/>
<feature type="region of interest" description="Disordered" evidence="1">
    <location>
        <begin position="1"/>
        <end position="23"/>
    </location>
</feature>
<dbReference type="InterPro" id="IPR054289">
    <property type="entry name" value="DUF7025"/>
</dbReference>
<dbReference type="Pfam" id="PF23232">
    <property type="entry name" value="AAA_lid_13"/>
    <property type="match status" value="1"/>
</dbReference>
<feature type="domain" description="AAA+ ATPase lid" evidence="4">
    <location>
        <begin position="776"/>
        <end position="854"/>
    </location>
</feature>
<dbReference type="InterPro" id="IPR027417">
    <property type="entry name" value="P-loop_NTPase"/>
</dbReference>
<dbReference type="EMBL" id="JAULSN010000005">
    <property type="protein sequence ID" value="KAK3371795.1"/>
    <property type="molecule type" value="Genomic_DNA"/>
</dbReference>
<evidence type="ECO:0008006" key="7">
    <source>
        <dbReference type="Google" id="ProtNLM"/>
    </source>
</evidence>
<reference evidence="5" key="2">
    <citation type="submission" date="2023-06" db="EMBL/GenBank/DDBJ databases">
        <authorList>
            <consortium name="Lawrence Berkeley National Laboratory"/>
            <person name="Haridas S."/>
            <person name="Hensen N."/>
            <person name="Bonometti L."/>
            <person name="Westerberg I."/>
            <person name="Brannstrom I.O."/>
            <person name="Guillou S."/>
            <person name="Cros-Aarteil S."/>
            <person name="Calhoun S."/>
            <person name="Kuo A."/>
            <person name="Mondo S."/>
            <person name="Pangilinan J."/>
            <person name="Riley R."/>
            <person name="Labutti K."/>
            <person name="Andreopoulos B."/>
            <person name="Lipzen A."/>
            <person name="Chen C."/>
            <person name="Yanf M."/>
            <person name="Daum C."/>
            <person name="Ng V."/>
            <person name="Clum A."/>
            <person name="Steindorff A."/>
            <person name="Ohm R."/>
            <person name="Martin F."/>
            <person name="Silar P."/>
            <person name="Natvig D."/>
            <person name="Lalanne C."/>
            <person name="Gautier V."/>
            <person name="Ament-Velasquez S.L."/>
            <person name="Kruys A."/>
            <person name="Hutchinson M.I."/>
            <person name="Powell A.J."/>
            <person name="Barry K."/>
            <person name="Miller A.N."/>
            <person name="Grigoriev I.V."/>
            <person name="Debuchy R."/>
            <person name="Gladieux P."/>
            <person name="Thoren M.H."/>
            <person name="Johannesson H."/>
        </authorList>
    </citation>
    <scope>NUCLEOTIDE SEQUENCE</scope>
    <source>
        <strain evidence="5">CBS 958.72</strain>
    </source>
</reference>
<dbReference type="AlphaFoldDB" id="A0AAE0K996"/>
<feature type="domain" description="DUF7025" evidence="3">
    <location>
        <begin position="284"/>
        <end position="374"/>
    </location>
</feature>
<dbReference type="GO" id="GO:0016887">
    <property type="term" value="F:ATP hydrolysis activity"/>
    <property type="evidence" value="ECO:0007669"/>
    <property type="project" value="InterPro"/>
</dbReference>
<feature type="compositionally biased region" description="Acidic residues" evidence="1">
    <location>
        <begin position="237"/>
        <end position="255"/>
    </location>
</feature>
<dbReference type="Pfam" id="PF22942">
    <property type="entry name" value="DUF7025"/>
    <property type="match status" value="1"/>
</dbReference>
<feature type="region of interest" description="Disordered" evidence="1">
    <location>
        <begin position="235"/>
        <end position="260"/>
    </location>
</feature>
<comment type="caution">
    <text evidence="5">The sequence shown here is derived from an EMBL/GenBank/DDBJ whole genome shotgun (WGS) entry which is preliminary data.</text>
</comment>
<reference evidence="5" key="1">
    <citation type="journal article" date="2023" name="Mol. Phylogenet. Evol.">
        <title>Genome-scale phylogeny and comparative genomics of the fungal order Sordariales.</title>
        <authorList>
            <person name="Hensen N."/>
            <person name="Bonometti L."/>
            <person name="Westerberg I."/>
            <person name="Brannstrom I.O."/>
            <person name="Guillou S."/>
            <person name="Cros-Aarteil S."/>
            <person name="Calhoun S."/>
            <person name="Haridas S."/>
            <person name="Kuo A."/>
            <person name="Mondo S."/>
            <person name="Pangilinan J."/>
            <person name="Riley R."/>
            <person name="LaButti K."/>
            <person name="Andreopoulos B."/>
            <person name="Lipzen A."/>
            <person name="Chen C."/>
            <person name="Yan M."/>
            <person name="Daum C."/>
            <person name="Ng V."/>
            <person name="Clum A."/>
            <person name="Steindorff A."/>
            <person name="Ohm R.A."/>
            <person name="Martin F."/>
            <person name="Silar P."/>
            <person name="Natvig D.O."/>
            <person name="Lalanne C."/>
            <person name="Gautier V."/>
            <person name="Ament-Velasquez S.L."/>
            <person name="Kruys A."/>
            <person name="Hutchinson M.I."/>
            <person name="Powell A.J."/>
            <person name="Barry K."/>
            <person name="Miller A.N."/>
            <person name="Grigoriev I.V."/>
            <person name="Debuchy R."/>
            <person name="Gladieux P."/>
            <person name="Hiltunen Thoren M."/>
            <person name="Johannesson H."/>
        </authorList>
    </citation>
    <scope>NUCLEOTIDE SEQUENCE</scope>
    <source>
        <strain evidence="5">CBS 958.72</strain>
    </source>
</reference>
<dbReference type="Proteomes" id="UP001287356">
    <property type="component" value="Unassembled WGS sequence"/>
</dbReference>
<organism evidence="5 6">
    <name type="scientific">Lasiosphaeria ovina</name>
    <dbReference type="NCBI Taxonomy" id="92902"/>
    <lineage>
        <taxon>Eukaryota</taxon>
        <taxon>Fungi</taxon>
        <taxon>Dikarya</taxon>
        <taxon>Ascomycota</taxon>
        <taxon>Pezizomycotina</taxon>
        <taxon>Sordariomycetes</taxon>
        <taxon>Sordariomycetidae</taxon>
        <taxon>Sordariales</taxon>
        <taxon>Lasiosphaeriaceae</taxon>
        <taxon>Lasiosphaeria</taxon>
    </lineage>
</organism>
<dbReference type="SUPFAM" id="SSF52540">
    <property type="entry name" value="P-loop containing nucleoside triphosphate hydrolases"/>
    <property type="match status" value="1"/>
</dbReference>
<feature type="compositionally biased region" description="Low complexity" evidence="1">
    <location>
        <begin position="981"/>
        <end position="996"/>
    </location>
</feature>
<evidence type="ECO:0000259" key="4">
    <source>
        <dbReference type="Pfam" id="PF23232"/>
    </source>
</evidence>
<feature type="compositionally biased region" description="Basic residues" evidence="1">
    <location>
        <begin position="888"/>
        <end position="903"/>
    </location>
</feature>
<dbReference type="Gene3D" id="3.40.50.300">
    <property type="entry name" value="P-loop containing nucleotide triphosphate hydrolases"/>
    <property type="match status" value="1"/>
</dbReference>
<gene>
    <name evidence="5" type="ORF">B0T24DRAFT_531458</name>
</gene>
<dbReference type="Pfam" id="PF00004">
    <property type="entry name" value="AAA"/>
    <property type="match status" value="1"/>
</dbReference>